<sequence>MGNNKTWLVGASQMAVEYTKVLKALGEDFLVIGRGNASAINFYEQTNIKPITGGIENFINSKPEKPNSAIVSVGIEKLKFVTELLIRFGIKKILVEKPGGLNINEVIELNSIAKTFNAIVFIGYNRRFYSSVIKSKEIIQEDGGLKSFNFEFTEWSHVIQNLKKAPGVKESWFIGNSSHVIDTAFYIGGKPKQMSSYTSGELSWHKPTIFAGAGITNQNALFNYSANWEAPGRWSIEFLTSHHRLILRPLEKLQIQNIGSIATEFVVLDYQYDENFKPGLYLQTKAFLDNDYSNLCTLDEQVHSLTNYYKEISK</sequence>
<dbReference type="InterPro" id="IPR036291">
    <property type="entry name" value="NAD(P)-bd_dom_sf"/>
</dbReference>
<dbReference type="AlphaFoldDB" id="A0A2P8C8R1"/>
<dbReference type="EMBL" id="BLAU01000001">
    <property type="protein sequence ID" value="GET21576.1"/>
    <property type="molecule type" value="Genomic_DNA"/>
</dbReference>
<name>A0A2P8C8R1_9BACT</name>
<dbReference type="PANTHER" id="PTHR43377">
    <property type="entry name" value="BILIVERDIN REDUCTASE A"/>
    <property type="match status" value="1"/>
</dbReference>
<evidence type="ECO:0000313" key="1">
    <source>
        <dbReference type="EMBL" id="GET21576.1"/>
    </source>
</evidence>
<dbReference type="Gene3D" id="3.30.360.10">
    <property type="entry name" value="Dihydrodipicolinate Reductase, domain 2"/>
    <property type="match status" value="1"/>
</dbReference>
<dbReference type="Gene3D" id="3.40.50.720">
    <property type="entry name" value="NAD(P)-binding Rossmann-like Domain"/>
    <property type="match status" value="1"/>
</dbReference>
<dbReference type="InterPro" id="IPR051450">
    <property type="entry name" value="Gfo/Idh/MocA_Oxidoreductases"/>
</dbReference>
<gene>
    <name evidence="2" type="ORF">CLV93_110123</name>
    <name evidence="1" type="ORF">JCM18694_18220</name>
</gene>
<dbReference type="SUPFAM" id="SSF51735">
    <property type="entry name" value="NAD(P)-binding Rossmann-fold domains"/>
    <property type="match status" value="1"/>
</dbReference>
<evidence type="ECO:0008006" key="5">
    <source>
        <dbReference type="Google" id="ProtNLM"/>
    </source>
</evidence>
<reference evidence="2 3" key="1">
    <citation type="submission" date="2018-03" db="EMBL/GenBank/DDBJ databases">
        <title>Genomic Encyclopedia of Archaeal and Bacterial Type Strains, Phase II (KMG-II): from individual species to whole genera.</title>
        <authorList>
            <person name="Goeker M."/>
        </authorList>
    </citation>
    <scope>NUCLEOTIDE SEQUENCE [LARGE SCALE GENOMIC DNA]</scope>
    <source>
        <strain evidence="2 3">DSM 27267</strain>
    </source>
</reference>
<protein>
    <recommendedName>
        <fullName evidence="5">Myo-inositol 2-dehydrogenase</fullName>
    </recommendedName>
</protein>
<evidence type="ECO:0000313" key="3">
    <source>
        <dbReference type="Proteomes" id="UP000240621"/>
    </source>
</evidence>
<evidence type="ECO:0000313" key="2">
    <source>
        <dbReference type="EMBL" id="PSK81339.1"/>
    </source>
</evidence>
<dbReference type="Proteomes" id="UP000396862">
    <property type="component" value="Unassembled WGS sequence"/>
</dbReference>
<keyword evidence="4" id="KW-1185">Reference proteome</keyword>
<evidence type="ECO:0000313" key="4">
    <source>
        <dbReference type="Proteomes" id="UP000396862"/>
    </source>
</evidence>
<dbReference type="OrthoDB" id="9793050at2"/>
<dbReference type="EMBL" id="PYGC01000010">
    <property type="protein sequence ID" value="PSK81339.1"/>
    <property type="molecule type" value="Genomic_DNA"/>
</dbReference>
<dbReference type="RefSeq" id="WP_106543329.1">
    <property type="nucleotide sequence ID" value="NZ_BLAU01000001.1"/>
</dbReference>
<organism evidence="2 3">
    <name type="scientific">Prolixibacter denitrificans</name>
    <dbReference type="NCBI Taxonomy" id="1541063"/>
    <lineage>
        <taxon>Bacteria</taxon>
        <taxon>Pseudomonadati</taxon>
        <taxon>Bacteroidota</taxon>
        <taxon>Bacteroidia</taxon>
        <taxon>Marinilabiliales</taxon>
        <taxon>Prolixibacteraceae</taxon>
        <taxon>Prolixibacter</taxon>
    </lineage>
</organism>
<dbReference type="PANTHER" id="PTHR43377:SF1">
    <property type="entry name" value="BILIVERDIN REDUCTASE A"/>
    <property type="match status" value="1"/>
</dbReference>
<comment type="caution">
    <text evidence="2">The sequence shown here is derived from an EMBL/GenBank/DDBJ whole genome shotgun (WGS) entry which is preliminary data.</text>
</comment>
<proteinExistence type="predicted"/>
<accession>A0A2P8C8R1</accession>
<reference evidence="1 4" key="2">
    <citation type="submission" date="2019-10" db="EMBL/GenBank/DDBJ databases">
        <title>Prolixibacter strains distinguished by the presence of nitrate reductase genes were adept at nitrate-dependent anaerobic corrosion of metallic iron and carbon steel.</title>
        <authorList>
            <person name="Iino T."/>
            <person name="Shono N."/>
            <person name="Ito K."/>
            <person name="Nakamura R."/>
            <person name="Sueoka K."/>
            <person name="Harayama S."/>
            <person name="Ohkuma M."/>
        </authorList>
    </citation>
    <scope>NUCLEOTIDE SEQUENCE [LARGE SCALE GENOMIC DNA]</scope>
    <source>
        <strain evidence="1 4">MIC1-1</strain>
    </source>
</reference>
<dbReference type="Proteomes" id="UP000240621">
    <property type="component" value="Unassembled WGS sequence"/>
</dbReference>